<gene>
    <name evidence="9" type="ORF">MKK02DRAFT_27892</name>
</gene>
<dbReference type="InterPro" id="IPR002464">
    <property type="entry name" value="DNA/RNA_helicase_DEAH_CS"/>
</dbReference>
<evidence type="ECO:0000256" key="2">
    <source>
        <dbReference type="ARBA" id="ARBA00022741"/>
    </source>
</evidence>
<feature type="region of interest" description="Disordered" evidence="6">
    <location>
        <begin position="824"/>
        <end position="862"/>
    </location>
</feature>
<name>A0AA38H6A0_9TREE</name>
<dbReference type="InterPro" id="IPR001650">
    <property type="entry name" value="Helicase_C-like"/>
</dbReference>
<reference evidence="9" key="1">
    <citation type="journal article" date="2022" name="G3 (Bethesda)">
        <title>High quality genome of the basidiomycete yeast Dioszegia hungarica PDD-24b-2 isolated from cloud water.</title>
        <authorList>
            <person name="Jarrige D."/>
            <person name="Haridas S."/>
            <person name="Bleykasten-Grosshans C."/>
            <person name="Joly M."/>
            <person name="Nadalig T."/>
            <person name="Sancelme M."/>
            <person name="Vuilleumier S."/>
            <person name="Grigoriev I.V."/>
            <person name="Amato P."/>
            <person name="Bringel F."/>
        </authorList>
    </citation>
    <scope>NUCLEOTIDE SEQUENCE</scope>
    <source>
        <strain evidence="9">PDD-24b-2</strain>
    </source>
</reference>
<feature type="domain" description="Helicase C-terminal" evidence="8">
    <location>
        <begin position="322"/>
        <end position="505"/>
    </location>
</feature>
<evidence type="ECO:0000313" key="9">
    <source>
        <dbReference type="EMBL" id="KAI9634733.1"/>
    </source>
</evidence>
<sequence>MDALSRKAGAKGPPVPPNLLTLNKNCFAFIQLITLTYTSKHLAAAIIIMSYPTISLDQFLAMQAIAGGNPHKKKGEVNLPFSPHYAEVHKDRSSLPGYGSVGDLLEAFGKHRAVIVGGKTGCGKTTLTPQVCAMIEAHHFEKRKAERQAKKAGGMDVDEEDEEVPQVIVVEPRQYAARKCADRFAEEMDLELGKGVGLHMRRTRKLTESGPDRSKILVMTDGMLRNYLKKQPNLPGVACVIFDEVHERGVNSDLAIGQIMQVMKRREDLRIILMTATGEFDKFASHLAKFDPIKVELAGQERVVHTIWPTRKIQSWEDGACSVVDMLLSDPSVWPDGNILVFCPGAAEIDRLYDGMREVLKRYPDQAKRFDVLRLFRGHQTHEEMEADLQTKYDRVVIDGKTVKVPRRWIALATNIAETSITFPRLTYVIDSGLTKRSSFNAVRGAQEFLTCHATVSELDQRRGRAGRTEDGYYFPMFDEETYDKADAHARPPVRRVDYAEVLHSMMAGGSGAADIVDFDWISAPYHEQVERAIHLLRAIGFMRDDSHVLTADGVLAAEFGLKPRHAKLLLSARSTSMVDEVIKLVAILDLGGTILECKTAEVELYMHESGDHLTLLNVFNAWIRARRQGNDNAFCRKTSLVWAQCLLAYQRYLELIQVWEEHVGPVVPLAVVASARDSYSADMLRILTLGLSVNLACRTAPPRPNEGVLGGIYASLPETNEKLSSSASLRLPRRTTFVSTVAQYVLYDELRYFPAKRRTEMTLVTVIGHDQIRLLDPSFRDEPTYGPPQIIGAPVVQAPTTLTPDVEAKLAALKAKMAPAGKRHVQAGLKSRAYDDKKEEEARVKKQRTQGEPSGSGSGVRFYELEPDWIFASRTGS</sequence>
<evidence type="ECO:0000256" key="4">
    <source>
        <dbReference type="ARBA" id="ARBA00022806"/>
    </source>
</evidence>
<feature type="domain" description="Helicase ATP-binding" evidence="7">
    <location>
        <begin position="105"/>
        <end position="296"/>
    </location>
</feature>
<evidence type="ECO:0000313" key="10">
    <source>
        <dbReference type="Proteomes" id="UP001164286"/>
    </source>
</evidence>
<dbReference type="GO" id="GO:1990904">
    <property type="term" value="C:ribonucleoprotein complex"/>
    <property type="evidence" value="ECO:0007669"/>
    <property type="project" value="UniProtKB-ARBA"/>
</dbReference>
<dbReference type="PANTHER" id="PTHR18934:SF99">
    <property type="entry name" value="ATP-DEPENDENT RNA HELICASE DHX37-RELATED"/>
    <property type="match status" value="1"/>
</dbReference>
<keyword evidence="4" id="KW-0347">Helicase</keyword>
<evidence type="ECO:0000259" key="7">
    <source>
        <dbReference type="PROSITE" id="PS51192"/>
    </source>
</evidence>
<evidence type="ECO:0000256" key="3">
    <source>
        <dbReference type="ARBA" id="ARBA00022801"/>
    </source>
</evidence>
<keyword evidence="2" id="KW-0547">Nucleotide-binding</keyword>
<dbReference type="PROSITE" id="PS00690">
    <property type="entry name" value="DEAH_ATP_HELICASE"/>
    <property type="match status" value="1"/>
</dbReference>
<evidence type="ECO:0000259" key="8">
    <source>
        <dbReference type="PROSITE" id="PS51194"/>
    </source>
</evidence>
<dbReference type="GO" id="GO:0005524">
    <property type="term" value="F:ATP binding"/>
    <property type="evidence" value="ECO:0007669"/>
    <property type="project" value="UniProtKB-KW"/>
</dbReference>
<accession>A0AA38H6A0</accession>
<dbReference type="PROSITE" id="PS51194">
    <property type="entry name" value="HELICASE_CTER"/>
    <property type="match status" value="1"/>
</dbReference>
<protein>
    <submittedName>
        <fullName evidence="9">P-loop containing nucleoside triphosphate hydrolase protein</fullName>
    </submittedName>
</protein>
<dbReference type="AlphaFoldDB" id="A0AA38H6A0"/>
<feature type="compositionally biased region" description="Basic and acidic residues" evidence="6">
    <location>
        <begin position="833"/>
        <end position="845"/>
    </location>
</feature>
<dbReference type="SUPFAM" id="SSF52540">
    <property type="entry name" value="P-loop containing nucleoside triphosphate hydrolases"/>
    <property type="match status" value="1"/>
</dbReference>
<dbReference type="InterPro" id="IPR027417">
    <property type="entry name" value="P-loop_NTPase"/>
</dbReference>
<dbReference type="Gene3D" id="1.20.120.1080">
    <property type="match status" value="1"/>
</dbReference>
<dbReference type="SMART" id="SM00490">
    <property type="entry name" value="HELICc"/>
    <property type="match status" value="1"/>
</dbReference>
<organism evidence="9 10">
    <name type="scientific">Dioszegia hungarica</name>
    <dbReference type="NCBI Taxonomy" id="4972"/>
    <lineage>
        <taxon>Eukaryota</taxon>
        <taxon>Fungi</taxon>
        <taxon>Dikarya</taxon>
        <taxon>Basidiomycota</taxon>
        <taxon>Agaricomycotina</taxon>
        <taxon>Tremellomycetes</taxon>
        <taxon>Tremellales</taxon>
        <taxon>Bulleribasidiaceae</taxon>
        <taxon>Dioszegia</taxon>
    </lineage>
</organism>
<dbReference type="Pfam" id="PF00270">
    <property type="entry name" value="DEAD"/>
    <property type="match status" value="1"/>
</dbReference>
<proteinExistence type="inferred from homology"/>
<dbReference type="InterPro" id="IPR011545">
    <property type="entry name" value="DEAD/DEAH_box_helicase_dom"/>
</dbReference>
<evidence type="ECO:0000256" key="5">
    <source>
        <dbReference type="ARBA" id="ARBA00022840"/>
    </source>
</evidence>
<dbReference type="GeneID" id="77726633"/>
<keyword evidence="5" id="KW-0067">ATP-binding</keyword>
<comment type="similarity">
    <text evidence="1">Belongs to the DEAD box helicase family. DEAH subfamily.</text>
</comment>
<evidence type="ECO:0000256" key="6">
    <source>
        <dbReference type="SAM" id="MobiDB-lite"/>
    </source>
</evidence>
<dbReference type="GO" id="GO:0016787">
    <property type="term" value="F:hydrolase activity"/>
    <property type="evidence" value="ECO:0007669"/>
    <property type="project" value="UniProtKB-KW"/>
</dbReference>
<dbReference type="Gene3D" id="3.40.50.300">
    <property type="entry name" value="P-loop containing nucleotide triphosphate hydrolases"/>
    <property type="match status" value="2"/>
</dbReference>
<dbReference type="RefSeq" id="XP_052944510.1">
    <property type="nucleotide sequence ID" value="XM_053087428.1"/>
</dbReference>
<dbReference type="InterPro" id="IPR007502">
    <property type="entry name" value="Helicase-assoc_dom"/>
</dbReference>
<dbReference type="PANTHER" id="PTHR18934">
    <property type="entry name" value="ATP-DEPENDENT RNA HELICASE"/>
    <property type="match status" value="1"/>
</dbReference>
<dbReference type="SMART" id="SM00847">
    <property type="entry name" value="HA2"/>
    <property type="match status" value="1"/>
</dbReference>
<dbReference type="SMART" id="SM00487">
    <property type="entry name" value="DEXDc"/>
    <property type="match status" value="1"/>
</dbReference>
<evidence type="ECO:0000256" key="1">
    <source>
        <dbReference type="ARBA" id="ARBA00008792"/>
    </source>
</evidence>
<dbReference type="Proteomes" id="UP001164286">
    <property type="component" value="Unassembled WGS sequence"/>
</dbReference>
<dbReference type="InterPro" id="IPR014001">
    <property type="entry name" value="Helicase_ATP-bd"/>
</dbReference>
<keyword evidence="3 9" id="KW-0378">Hydrolase</keyword>
<dbReference type="CDD" id="cd17917">
    <property type="entry name" value="DEXHc_RHA-like"/>
    <property type="match status" value="1"/>
</dbReference>
<comment type="caution">
    <text evidence="9">The sequence shown here is derived from an EMBL/GenBank/DDBJ whole genome shotgun (WGS) entry which is preliminary data.</text>
</comment>
<dbReference type="GO" id="GO:0003723">
    <property type="term" value="F:RNA binding"/>
    <property type="evidence" value="ECO:0007669"/>
    <property type="project" value="TreeGrafter"/>
</dbReference>
<dbReference type="EMBL" id="JAKWFO010000006">
    <property type="protein sequence ID" value="KAI9634733.1"/>
    <property type="molecule type" value="Genomic_DNA"/>
</dbReference>
<dbReference type="PROSITE" id="PS51192">
    <property type="entry name" value="HELICASE_ATP_BIND_1"/>
    <property type="match status" value="1"/>
</dbReference>
<dbReference type="Pfam" id="PF00271">
    <property type="entry name" value="Helicase_C"/>
    <property type="match status" value="1"/>
</dbReference>
<dbReference type="CDD" id="cd18791">
    <property type="entry name" value="SF2_C_RHA"/>
    <property type="match status" value="1"/>
</dbReference>
<keyword evidence="10" id="KW-1185">Reference proteome</keyword>
<dbReference type="GO" id="GO:0004386">
    <property type="term" value="F:helicase activity"/>
    <property type="evidence" value="ECO:0007669"/>
    <property type="project" value="UniProtKB-KW"/>
</dbReference>